<dbReference type="EMBL" id="BSXW01012492">
    <property type="protein sequence ID" value="GMF65673.1"/>
    <property type="molecule type" value="Genomic_DNA"/>
</dbReference>
<keyword evidence="2" id="KW-1185">Reference proteome</keyword>
<name>A0A9W6YKU2_9STRA</name>
<dbReference type="Proteomes" id="UP001165083">
    <property type="component" value="Unassembled WGS sequence"/>
</dbReference>
<comment type="caution">
    <text evidence="1">The sequence shown here is derived from an EMBL/GenBank/DDBJ whole genome shotgun (WGS) entry which is preliminary data.</text>
</comment>
<dbReference type="OrthoDB" id="125168at2759"/>
<accession>A0A9W6YKU2</accession>
<sequence length="275" mass="31558">MTAVLTSEELVTLARAWIAVASGHQAHVTLEQINCLFWDQVGAKCAANGVTRSIPELQTQWKAMRPSMVAFITLFSQKCKGSRDNEVGLKEAFQSAVKTFRSATKTPFEYEAVAWLLVNHEMWWKVLKPQLLQQFALMHEEEELLVEELELEEISMSPVAGVARSRCEDEEELERRVRQRLDSDDLTSLTSVDELQQHSSQASTLKSAASQEVDEVKTAELAQVMEWRLELDIMTQSEDGLTDEAKEYLRLQRLRILQRLREKTQQQLQQLQLRP</sequence>
<proteinExistence type="predicted"/>
<organism evidence="1 2">
    <name type="scientific">Phytophthora lilii</name>
    <dbReference type="NCBI Taxonomy" id="2077276"/>
    <lineage>
        <taxon>Eukaryota</taxon>
        <taxon>Sar</taxon>
        <taxon>Stramenopiles</taxon>
        <taxon>Oomycota</taxon>
        <taxon>Peronosporomycetes</taxon>
        <taxon>Peronosporales</taxon>
        <taxon>Peronosporaceae</taxon>
        <taxon>Phytophthora</taxon>
    </lineage>
</organism>
<protein>
    <submittedName>
        <fullName evidence="1">Unnamed protein product</fullName>
    </submittedName>
</protein>
<gene>
    <name evidence="1" type="ORF">Plil01_001830000</name>
</gene>
<reference evidence="1" key="1">
    <citation type="submission" date="2023-04" db="EMBL/GenBank/DDBJ databases">
        <title>Phytophthora lilii NBRC 32176.</title>
        <authorList>
            <person name="Ichikawa N."/>
            <person name="Sato H."/>
            <person name="Tonouchi N."/>
        </authorList>
    </citation>
    <scope>NUCLEOTIDE SEQUENCE</scope>
    <source>
        <strain evidence="1">NBRC 32176</strain>
    </source>
</reference>
<dbReference type="AlphaFoldDB" id="A0A9W6YKU2"/>
<evidence type="ECO:0000313" key="1">
    <source>
        <dbReference type="EMBL" id="GMF65673.1"/>
    </source>
</evidence>
<evidence type="ECO:0000313" key="2">
    <source>
        <dbReference type="Proteomes" id="UP001165083"/>
    </source>
</evidence>